<comment type="subcellular location">
    <subcellularLocation>
        <location evidence="1">Membrane</location>
        <topology evidence="1">Single-pass membrane protein</topology>
    </subcellularLocation>
</comment>
<dbReference type="PANTHER" id="PTHR46877:SF14">
    <property type="entry name" value="RECEPTOR PROTEIN-TYROSINE KINASE"/>
    <property type="match status" value="1"/>
</dbReference>
<keyword evidence="5 9" id="KW-1133">Transmembrane helix</keyword>
<evidence type="ECO:0000259" key="11">
    <source>
        <dbReference type="PROSITE" id="PS50853"/>
    </source>
</evidence>
<dbReference type="InterPro" id="IPR003961">
    <property type="entry name" value="FN3_dom"/>
</dbReference>
<evidence type="ECO:0000256" key="1">
    <source>
        <dbReference type="ARBA" id="ARBA00004167"/>
    </source>
</evidence>
<feature type="domain" description="Fibronectin type-III" evidence="11">
    <location>
        <begin position="553"/>
        <end position="656"/>
    </location>
</feature>
<dbReference type="Proteomes" id="UP000823941">
    <property type="component" value="Chromosome 17"/>
</dbReference>
<evidence type="ECO:0000256" key="8">
    <source>
        <dbReference type="SAM" id="MobiDB-lite"/>
    </source>
</evidence>
<evidence type="ECO:0000256" key="4">
    <source>
        <dbReference type="ARBA" id="ARBA00022840"/>
    </source>
</evidence>
<protein>
    <recommendedName>
        <fullName evidence="11">Fibronectin type-III domain-containing protein</fullName>
    </recommendedName>
</protein>
<keyword evidence="3" id="KW-0547">Nucleotide-binding</keyword>
<evidence type="ECO:0000313" key="13">
    <source>
        <dbReference type="Proteomes" id="UP000823941"/>
    </source>
</evidence>
<evidence type="ECO:0000256" key="3">
    <source>
        <dbReference type="ARBA" id="ARBA00022741"/>
    </source>
</evidence>
<feature type="chain" id="PRO_5046064279" description="Fibronectin type-III domain-containing protein" evidence="10">
    <location>
        <begin position="44"/>
        <end position="1240"/>
    </location>
</feature>
<feature type="compositionally biased region" description="Basic and acidic residues" evidence="8">
    <location>
        <begin position="1010"/>
        <end position="1020"/>
    </location>
</feature>
<evidence type="ECO:0000313" key="12">
    <source>
        <dbReference type="EMBL" id="KAG7303017.1"/>
    </source>
</evidence>
<dbReference type="SUPFAM" id="SSF49265">
    <property type="entry name" value="Fibronectin type III"/>
    <property type="match status" value="3"/>
</dbReference>
<feature type="region of interest" description="Disordered" evidence="8">
    <location>
        <begin position="964"/>
        <end position="1035"/>
    </location>
</feature>
<dbReference type="InterPro" id="IPR013783">
    <property type="entry name" value="Ig-like_fold"/>
</dbReference>
<keyword evidence="7" id="KW-0675">Receptor</keyword>
<feature type="signal peptide" evidence="10">
    <location>
        <begin position="1"/>
        <end position="43"/>
    </location>
</feature>
<sequence>MAICQSTRRETKSECSGVFSEGLLKRWSWILALCLMSAGRAAGQQCLSVDMTVATFPPGDINIPYGSPLDIYCTTDDYNATDLRFEINGKTIESTIVNQTTIRHYQRHPDIDIKTYYCVNTATRKKCINRVLIDTPPKNVTDFKCISNDLNTLNCTWTSQKALSNIKYNLSFGYNSQLDCKVDRIMDTRYCFLSTTTKPRYRQTLAVYNFNLTSCSVFGCNQQFINIDHYSIVKPKQLPVKANVTGPHSVLLTWSLSNNLVEYLRCGVDHKIQYQIAKIDNPQQFRQINATWLPQLNKTYKYELALPYAFMNYEVRVYVKSKHASDDMWSDFSFVVFKTDSERPHRPPDMPAGAFQIKPFTNSIRHEVYIIYWKQLEEYEECGDHFTYEVTVIHQNKTQVLNPQLNTSLSYVELPRTTTQAIDVYVRSKNSEGLSVNSSHLYIPSQAQILEGSTSFTKLAYANGTYELSWDINIKDLYKIDNYTLFWCRHNWTQVCQGRMNYSILEPHKKNHIIDLRSDLRYQFAISVNSGAKSTGMVWAKCDISRDAANYDIPVRLKHEKPVNSSVEIKWEMECTLRDGIIIGYRINYCAIFKTKDECDNTVGNKTIDIFNSTARSVNITDLLYHKTYKFGFVLVTANGPIRIKYATTFVTTPEGVPSSPVNITVSNITHDSVVISYDPPVMKNGYIVKYAIYNYGEIFYNDTMSIPNESESSRRRYVKLDKLNGYTNYSWTVLACNSYCSLNTSEPIVMRTSIGPPGKVGEVYTSHNSDTLEWTPLSEKDVAGHPETMIYQVQKVKNDVPQIYETPANTFSIAGPCEGIIKYRVRAVNFDDDPTHGAWSDSDNVVLPTRNENETIEKIAYAGKWSSNYTMDCRTSPTASTILPFLFLFIFLIGMTFGFIKLYKKHRSMKDIKPRLPEGLTVSEPEITNNKYSFSGWNPVRKNDKPSEEKSLLHYSKPILPSPEIKLKDENTGSSDHTDSTILSNLSRGPVEREVSTSDEGSECSLDAEPVKSNERINSLDDGDTCSEAPSTPEQSSFFTDLNFMKNPVVNPSTGYVTTTLMSQPTTSSYVMAGLDPPIFTTGGALPTSPQRPALSPSGYVLKEDMQPDSFMNFPKLGISPTKAFDCDSLPTIVSLPPSKPDAGSFQLQNLDALSSVKAGARRAAAPVKTTPGYVSPDSVVVTKHLNILSGQQVDDPALLDPAVMSPDAYCRFSWNVNPANDNLSSLRADSPTNQSPNH</sequence>
<keyword evidence="2 9" id="KW-0812">Transmembrane</keyword>
<comment type="caution">
    <text evidence="12">The sequence shown here is derived from an EMBL/GenBank/DDBJ whole genome shotgun (WGS) entry which is preliminary data.</text>
</comment>
<accession>A0ABQ7QCR1</accession>
<dbReference type="SMART" id="SM00060">
    <property type="entry name" value="FN3"/>
    <property type="match status" value="3"/>
</dbReference>
<evidence type="ECO:0000256" key="2">
    <source>
        <dbReference type="ARBA" id="ARBA00022692"/>
    </source>
</evidence>
<keyword evidence="4" id="KW-0067">ATP-binding</keyword>
<evidence type="ECO:0000256" key="9">
    <source>
        <dbReference type="SAM" id="Phobius"/>
    </source>
</evidence>
<dbReference type="InterPro" id="IPR050449">
    <property type="entry name" value="Ephrin_rcpt_TKs"/>
</dbReference>
<keyword evidence="13" id="KW-1185">Reference proteome</keyword>
<evidence type="ECO:0000256" key="7">
    <source>
        <dbReference type="ARBA" id="ARBA00023170"/>
    </source>
</evidence>
<dbReference type="PROSITE" id="PS50853">
    <property type="entry name" value="FN3"/>
    <property type="match status" value="2"/>
</dbReference>
<evidence type="ECO:0000256" key="6">
    <source>
        <dbReference type="ARBA" id="ARBA00023136"/>
    </source>
</evidence>
<keyword evidence="6 9" id="KW-0472">Membrane</keyword>
<dbReference type="PANTHER" id="PTHR46877">
    <property type="entry name" value="EPH RECEPTOR A5"/>
    <property type="match status" value="1"/>
</dbReference>
<reference evidence="12 13" key="1">
    <citation type="submission" date="2021-06" db="EMBL/GenBank/DDBJ databases">
        <title>A haploid diamondback moth (Plutella xylostella L.) genome assembly resolves 31 chromosomes and identifies a diamide resistance mutation.</title>
        <authorList>
            <person name="Ward C.M."/>
            <person name="Perry K.D."/>
            <person name="Baker G."/>
            <person name="Powis K."/>
            <person name="Heckel D.G."/>
            <person name="Baxter S.W."/>
        </authorList>
    </citation>
    <scope>NUCLEOTIDE SEQUENCE [LARGE SCALE GENOMIC DNA]</scope>
    <source>
        <strain evidence="12 13">LV</strain>
        <tissue evidence="12">Single pupa</tissue>
    </source>
</reference>
<organism evidence="12 13">
    <name type="scientific">Plutella xylostella</name>
    <name type="common">Diamondback moth</name>
    <name type="synonym">Plutella maculipennis</name>
    <dbReference type="NCBI Taxonomy" id="51655"/>
    <lineage>
        <taxon>Eukaryota</taxon>
        <taxon>Metazoa</taxon>
        <taxon>Ecdysozoa</taxon>
        <taxon>Arthropoda</taxon>
        <taxon>Hexapoda</taxon>
        <taxon>Insecta</taxon>
        <taxon>Pterygota</taxon>
        <taxon>Neoptera</taxon>
        <taxon>Endopterygota</taxon>
        <taxon>Lepidoptera</taxon>
        <taxon>Glossata</taxon>
        <taxon>Ditrysia</taxon>
        <taxon>Yponomeutoidea</taxon>
        <taxon>Plutellidae</taxon>
        <taxon>Plutella</taxon>
    </lineage>
</organism>
<dbReference type="InterPro" id="IPR036116">
    <property type="entry name" value="FN3_sf"/>
</dbReference>
<feature type="domain" description="Fibronectin type-III" evidence="11">
    <location>
        <begin position="660"/>
        <end position="756"/>
    </location>
</feature>
<evidence type="ECO:0000256" key="10">
    <source>
        <dbReference type="SAM" id="SignalP"/>
    </source>
</evidence>
<dbReference type="EMBL" id="JAHIBW010000017">
    <property type="protein sequence ID" value="KAG7303017.1"/>
    <property type="molecule type" value="Genomic_DNA"/>
</dbReference>
<dbReference type="Gene3D" id="2.60.40.10">
    <property type="entry name" value="Immunoglobulins"/>
    <property type="match status" value="4"/>
</dbReference>
<feature type="compositionally biased region" description="Basic and acidic residues" evidence="8">
    <location>
        <begin position="966"/>
        <end position="980"/>
    </location>
</feature>
<evidence type="ECO:0000256" key="5">
    <source>
        <dbReference type="ARBA" id="ARBA00022989"/>
    </source>
</evidence>
<keyword evidence="10" id="KW-0732">Signal</keyword>
<gene>
    <name evidence="12" type="ORF">JYU34_013025</name>
</gene>
<name>A0ABQ7QCR1_PLUXY</name>
<feature type="transmembrane region" description="Helical" evidence="9">
    <location>
        <begin position="883"/>
        <end position="904"/>
    </location>
</feature>
<dbReference type="CDD" id="cd00063">
    <property type="entry name" value="FN3"/>
    <property type="match status" value="1"/>
</dbReference>
<proteinExistence type="predicted"/>
<dbReference type="Pfam" id="PF00041">
    <property type="entry name" value="fn3"/>
    <property type="match status" value="1"/>
</dbReference>